<sequence>MKVSKREKFLLGVLVLIIICTAYYKLVYQKQYAKLQEVKQEETELNEKYNEMLSNINTITNNKSDLKILKDSIGSKSILLYPKIYQDRIIIELNKLLNDAGIKGSLTFSEVTVSPIEAYFSEVADPKEQPSLEQVVEESSKEKTKEDVEEKLEETKELGEDQATKRDEGESTGNKVEQMKVSVSFNGTYKNVAKFVKLISEYERILAMPNINITASGNDEVSGTLDLEFYSIPKINPYEDSKYLKWTFDEEYGKENPFLEGSQSSMASRTSEGNNYVLIMALKGVNSDLPSLTLGKENDLTRESYIYNDENKKVDVEIEVNKEGGKYYIKYKTEKSSYPSDYSKNGIELRNVDEENINIAIYSSKRIGIDDKVGANIKVINNANDKKVSLTIIDDDKTSPRVQITPEGKVEYVNK</sequence>
<reference evidence="4 5" key="1">
    <citation type="submission" date="2014-07" db="EMBL/GenBank/DDBJ databases">
        <title>Draft genome of Clostridium sulfidigenes 113A isolated from sediments associated with methane hydrate from Krishna Godavari basin.</title>
        <authorList>
            <person name="Honkalas V.S."/>
            <person name="Dabir A.P."/>
            <person name="Arora P."/>
            <person name="Dhakephalkar P.K."/>
        </authorList>
    </citation>
    <scope>NUCLEOTIDE SEQUENCE [LARGE SCALE GENOMIC DNA]</scope>
    <source>
        <strain evidence="4 5">113A</strain>
    </source>
</reference>
<feature type="compositionally biased region" description="Basic and acidic residues" evidence="2">
    <location>
        <begin position="138"/>
        <end position="169"/>
    </location>
</feature>
<protein>
    <recommendedName>
        <fullName evidence="6">Pilus assembly protein PilO</fullName>
    </recommendedName>
</protein>
<evidence type="ECO:0008006" key="6">
    <source>
        <dbReference type="Google" id="ProtNLM"/>
    </source>
</evidence>
<dbReference type="Pfam" id="PF04350">
    <property type="entry name" value="PilO"/>
    <property type="match status" value="1"/>
</dbReference>
<feature type="coiled-coil region" evidence="1">
    <location>
        <begin position="28"/>
        <end position="55"/>
    </location>
</feature>
<evidence type="ECO:0000256" key="3">
    <source>
        <dbReference type="SAM" id="Phobius"/>
    </source>
</evidence>
<keyword evidence="3" id="KW-0812">Transmembrane</keyword>
<evidence type="ECO:0000256" key="2">
    <source>
        <dbReference type="SAM" id="MobiDB-lite"/>
    </source>
</evidence>
<feature type="transmembrane region" description="Helical" evidence="3">
    <location>
        <begin position="9"/>
        <end position="26"/>
    </location>
</feature>
<dbReference type="eggNOG" id="ENOG5030JZ3">
    <property type="taxonomic scope" value="Bacteria"/>
</dbReference>
<proteinExistence type="predicted"/>
<dbReference type="Gene3D" id="3.30.70.60">
    <property type="match status" value="1"/>
</dbReference>
<name>A0A084JG92_9CLOT</name>
<dbReference type="InterPro" id="IPR007445">
    <property type="entry name" value="PilO"/>
</dbReference>
<organism evidence="4 5">
    <name type="scientific">Clostridium sulfidigenes</name>
    <dbReference type="NCBI Taxonomy" id="318464"/>
    <lineage>
        <taxon>Bacteria</taxon>
        <taxon>Bacillati</taxon>
        <taxon>Bacillota</taxon>
        <taxon>Clostridia</taxon>
        <taxon>Eubacteriales</taxon>
        <taxon>Clostridiaceae</taxon>
        <taxon>Clostridium</taxon>
    </lineage>
</organism>
<keyword evidence="5" id="KW-1185">Reference proteome</keyword>
<dbReference type="AlphaFoldDB" id="A0A084JG92"/>
<keyword evidence="1" id="KW-0175">Coiled coil</keyword>
<evidence type="ECO:0000313" key="5">
    <source>
        <dbReference type="Proteomes" id="UP000028542"/>
    </source>
</evidence>
<gene>
    <name evidence="4" type="ORF">IO99_03870</name>
</gene>
<feature type="region of interest" description="Disordered" evidence="2">
    <location>
        <begin position="129"/>
        <end position="175"/>
    </location>
</feature>
<dbReference type="STRING" id="318464.IO99_03870"/>
<keyword evidence="3" id="KW-0472">Membrane</keyword>
<comment type="caution">
    <text evidence="4">The sequence shown here is derived from an EMBL/GenBank/DDBJ whole genome shotgun (WGS) entry which is preliminary data.</text>
</comment>
<dbReference type="InterPro" id="IPR014717">
    <property type="entry name" value="Transl_elong_EF1B/ribsomal_bS6"/>
</dbReference>
<evidence type="ECO:0000313" key="4">
    <source>
        <dbReference type="EMBL" id="KEZ87976.1"/>
    </source>
</evidence>
<dbReference type="EMBL" id="JPMD01000006">
    <property type="protein sequence ID" value="KEZ87976.1"/>
    <property type="molecule type" value="Genomic_DNA"/>
</dbReference>
<dbReference type="Proteomes" id="UP000028542">
    <property type="component" value="Unassembled WGS sequence"/>
</dbReference>
<evidence type="ECO:0000256" key="1">
    <source>
        <dbReference type="SAM" id="Coils"/>
    </source>
</evidence>
<accession>A0A084JG92</accession>
<keyword evidence="3" id="KW-1133">Transmembrane helix</keyword>
<dbReference type="RefSeq" id="WP_035130452.1">
    <property type="nucleotide sequence ID" value="NZ_JPMD01000006.1"/>
</dbReference>